<gene>
    <name evidence="1" type="primary">37</name>
    <name evidence="1" type="ORF">SEA_DARDANUS_37</name>
</gene>
<keyword evidence="1" id="KW-0238">DNA-binding</keyword>
<dbReference type="KEGG" id="vg:63911643"/>
<name>A0A514CX36_9CAUD</name>
<evidence type="ECO:0000313" key="2">
    <source>
        <dbReference type="Proteomes" id="UP000318136"/>
    </source>
</evidence>
<evidence type="ECO:0000313" key="1">
    <source>
        <dbReference type="EMBL" id="QDH85074.1"/>
    </source>
</evidence>
<reference evidence="1 2" key="1">
    <citation type="submission" date="2019-05" db="EMBL/GenBank/DDBJ databases">
        <authorList>
            <person name="Bordelon H.A."/>
            <person name="Brister E.M."/>
            <person name="Bryans A.M."/>
            <person name="Calk A.E."/>
            <person name="Capers C."/>
            <person name="Corrent J.M."/>
            <person name="Delphin C.N."/>
            <person name="Erbelding G.W."/>
            <person name="Gottschalck B.A."/>
            <person name="Hale B.T."/>
            <person name="Jones N.T."/>
            <person name="Mire A.R."/>
            <person name="Perkins A.R."/>
            <person name="Quackenbush R.D."/>
            <person name="Rogers C.S."/>
            <person name="Stewart N.C."/>
            <person name="Threeton H.N."/>
            <person name="Wiggins Z.F."/>
            <person name="Hancock A.M."/>
            <person name="Gissendanner C.R."/>
            <person name="Findley A.M."/>
            <person name="Wills S.J."/>
            <person name="Clifford K.A."/>
            <person name="Elmore F.L."/>
            <person name="Knight M.S."/>
            <person name="Le K."/>
            <person name="Lobaina D."/>
            <person name="Nougues D."/>
            <person name="Salama A."/>
            <person name="Stoeber S.D."/>
            <person name="Sweeney K.J."/>
            <person name="Truong T.G."/>
            <person name="Alvaro L.E."/>
            <person name="Isern S."/>
            <person name="Michael S.F."/>
            <person name="Monti D.L."/>
            <person name="Garlena R.A."/>
            <person name="Russell D.A."/>
            <person name="Pope W.H."/>
            <person name="Jacobs-Sera D."/>
            <person name="Hatfull G.F."/>
        </authorList>
    </citation>
    <scope>NUCLEOTIDE SEQUENCE [LARGE SCALE GENOMIC DNA]</scope>
</reference>
<dbReference type="RefSeq" id="YP_010050905.1">
    <property type="nucleotide sequence ID" value="NC_054435.1"/>
</dbReference>
<proteinExistence type="predicted"/>
<sequence length="91" mass="10044">MIETATLRIDYDEVRKAMKRNGIRSVQTLADDWIGVSLSTLNRQLCGREAPTHAVIAGLVSRLGIRYDRLLVLHDDAVPPASSKKTRTVAA</sequence>
<accession>A0A514CX36</accession>
<dbReference type="Proteomes" id="UP000318136">
    <property type="component" value="Segment"/>
</dbReference>
<keyword evidence="2" id="KW-1185">Reference proteome</keyword>
<dbReference type="EMBL" id="MN010758">
    <property type="protein sequence ID" value="QDH85074.1"/>
    <property type="molecule type" value="Genomic_DNA"/>
</dbReference>
<dbReference type="GeneID" id="63911643"/>
<protein>
    <submittedName>
        <fullName evidence="1">Helix-turn-helix DNA-binding domain protein</fullName>
    </submittedName>
</protein>
<organism evidence="1 2">
    <name type="scientific">Gordonia phage Dardanus</name>
    <dbReference type="NCBI Taxonomy" id="2588489"/>
    <lineage>
        <taxon>Viruses</taxon>
        <taxon>Duplodnaviria</taxon>
        <taxon>Heunggongvirae</taxon>
        <taxon>Uroviricota</taxon>
        <taxon>Caudoviricetes</taxon>
        <taxon>Ruthgordonvirinae</taxon>
        <taxon>Dardanusvirus</taxon>
        <taxon>Dardanusvirus dardanus</taxon>
    </lineage>
</organism>
<dbReference type="GO" id="GO:0003677">
    <property type="term" value="F:DNA binding"/>
    <property type="evidence" value="ECO:0007669"/>
    <property type="project" value="UniProtKB-KW"/>
</dbReference>
<dbReference type="InterPro" id="IPR010982">
    <property type="entry name" value="Lambda_DNA-bd_dom_sf"/>
</dbReference>
<dbReference type="SUPFAM" id="SSF47413">
    <property type="entry name" value="lambda repressor-like DNA-binding domains"/>
    <property type="match status" value="1"/>
</dbReference>